<dbReference type="RefSeq" id="WP_077023242.1">
    <property type="nucleotide sequence ID" value="NZ_CP017641.1"/>
</dbReference>
<evidence type="ECO:0000313" key="3">
    <source>
        <dbReference type="Proteomes" id="UP000187735"/>
    </source>
</evidence>
<keyword evidence="3" id="KW-1185">Reference proteome</keyword>
<dbReference type="InterPro" id="IPR051396">
    <property type="entry name" value="Bact_Antivir_Def_Nuclease"/>
</dbReference>
<feature type="domain" description="ATPase AAA-type core" evidence="1">
    <location>
        <begin position="23"/>
        <end position="336"/>
    </location>
</feature>
<dbReference type="Pfam" id="PF13304">
    <property type="entry name" value="AAA_21"/>
    <property type="match status" value="1"/>
</dbReference>
<dbReference type="STRING" id="1891926.Fuma_01078"/>
<gene>
    <name evidence="2" type="ORF">Fuma_01078</name>
</gene>
<evidence type="ECO:0000259" key="1">
    <source>
        <dbReference type="Pfam" id="PF13304"/>
    </source>
</evidence>
<dbReference type="InterPro" id="IPR003959">
    <property type="entry name" value="ATPase_AAA_core"/>
</dbReference>
<name>A0A1P8WBP7_9PLAN</name>
<accession>A0A1P8WBP7</accession>
<protein>
    <submittedName>
        <fullName evidence="2">Recombination protein F</fullName>
    </submittedName>
</protein>
<dbReference type="GO" id="GO:0016887">
    <property type="term" value="F:ATP hydrolysis activity"/>
    <property type="evidence" value="ECO:0007669"/>
    <property type="project" value="InterPro"/>
</dbReference>
<dbReference type="KEGG" id="fmr:Fuma_01078"/>
<organism evidence="2 3">
    <name type="scientific">Fuerstiella marisgermanici</name>
    <dbReference type="NCBI Taxonomy" id="1891926"/>
    <lineage>
        <taxon>Bacteria</taxon>
        <taxon>Pseudomonadati</taxon>
        <taxon>Planctomycetota</taxon>
        <taxon>Planctomycetia</taxon>
        <taxon>Planctomycetales</taxon>
        <taxon>Planctomycetaceae</taxon>
        <taxon>Fuerstiella</taxon>
    </lineage>
</organism>
<dbReference type="PANTHER" id="PTHR43581:SF2">
    <property type="entry name" value="EXCINUCLEASE ATPASE SUBUNIT"/>
    <property type="match status" value="1"/>
</dbReference>
<dbReference type="EMBL" id="CP017641">
    <property type="protein sequence ID" value="APZ91490.1"/>
    <property type="molecule type" value="Genomic_DNA"/>
</dbReference>
<proteinExistence type="predicted"/>
<dbReference type="SUPFAM" id="SSF52540">
    <property type="entry name" value="P-loop containing nucleoside triphosphate hydrolases"/>
    <property type="match status" value="1"/>
</dbReference>
<dbReference type="OrthoDB" id="9814775at2"/>
<reference evidence="2 3" key="1">
    <citation type="journal article" date="2016" name="Front. Microbiol.">
        <title>Fuerstia marisgermanicae gen. nov., sp. nov., an Unusual Member of the Phylum Planctomycetes from the German Wadden Sea.</title>
        <authorList>
            <person name="Kohn T."/>
            <person name="Heuer A."/>
            <person name="Jogler M."/>
            <person name="Vollmers J."/>
            <person name="Boedeker C."/>
            <person name="Bunk B."/>
            <person name="Rast P."/>
            <person name="Borchert D."/>
            <person name="Glockner I."/>
            <person name="Freese H.M."/>
            <person name="Klenk H.P."/>
            <person name="Overmann J."/>
            <person name="Kaster A.K."/>
            <person name="Rohde M."/>
            <person name="Wiegand S."/>
            <person name="Jogler C."/>
        </authorList>
    </citation>
    <scope>NUCLEOTIDE SEQUENCE [LARGE SCALE GENOMIC DNA]</scope>
    <source>
        <strain evidence="2 3">NH11</strain>
    </source>
</reference>
<dbReference type="AlphaFoldDB" id="A0A1P8WBP7"/>
<dbReference type="Proteomes" id="UP000187735">
    <property type="component" value="Chromosome"/>
</dbReference>
<dbReference type="Gene3D" id="3.40.50.300">
    <property type="entry name" value="P-loop containing nucleotide triphosphate hydrolases"/>
    <property type="match status" value="1"/>
</dbReference>
<dbReference type="InterPro" id="IPR027417">
    <property type="entry name" value="P-loop_NTPase"/>
</dbReference>
<sequence length="392" mass="43573">MITQVRITNFKAIRSAAVDLTPIHLLIGPNDSGKTSVLEALAAICRSVDHSAPESFVGRWQGRELVNAAAEMQLVEIAITAVSQQGTFDYRLEAEFSGSGRDTRWSAAEINVDGENKSILSDNPQHTLPWYSRLSTQHAKRAEHRPEMSWATLLETAISGCWYLRWTARNLALPTALNPDRRFRLEGNGFGLPTLIDDLLNYDRDSFSALESEFIEIFPNVKSIALVQQQGFNSPVDQADDTLSLQPSPGKQVVFRLKNSNRDLPASQAAEGMLYILGYLALMYLPTPPRVLLIEEPENGIHPHRVGDIVRILRGLVARHPGTQIVLTSHSPYLVDAFQPNEVTWCHREPSGDVVLTRLDTLPEVERSLSIFSLGEIWTGELEPSSSVEATE</sequence>
<dbReference type="PANTHER" id="PTHR43581">
    <property type="entry name" value="ATP/GTP PHOSPHATASE"/>
    <property type="match status" value="1"/>
</dbReference>
<dbReference type="PIRSF" id="PIRSF029347">
    <property type="entry name" value="RecF"/>
    <property type="match status" value="1"/>
</dbReference>
<evidence type="ECO:0000313" key="2">
    <source>
        <dbReference type="EMBL" id="APZ91490.1"/>
    </source>
</evidence>
<dbReference type="GO" id="GO:0005524">
    <property type="term" value="F:ATP binding"/>
    <property type="evidence" value="ECO:0007669"/>
    <property type="project" value="InterPro"/>
</dbReference>
<dbReference type="InterPro" id="IPR014555">
    <property type="entry name" value="RecF-like"/>
</dbReference>